<dbReference type="PANTHER" id="PTHR31297">
    <property type="entry name" value="GLUCAN ENDO-1,6-BETA-GLUCOSIDASE B"/>
    <property type="match status" value="1"/>
</dbReference>
<reference evidence="13" key="1">
    <citation type="submission" date="2023-03" db="EMBL/GenBank/DDBJ databases">
        <title>Mating type loci evolution in Malassezia.</title>
        <authorList>
            <person name="Coelho M.A."/>
        </authorList>
    </citation>
    <scope>NUCLEOTIDE SEQUENCE</scope>
    <source>
        <strain evidence="13">CBS 9557</strain>
    </source>
</reference>
<accession>A0AAF0ENP0</accession>
<dbReference type="InterPro" id="IPR017853">
    <property type="entry name" value="GH"/>
</dbReference>
<feature type="domain" description="Glycoside hydrolase family 5" evidence="12">
    <location>
        <begin position="341"/>
        <end position="569"/>
    </location>
</feature>
<evidence type="ECO:0000256" key="11">
    <source>
        <dbReference type="SAM" id="Phobius"/>
    </source>
</evidence>
<dbReference type="AlphaFoldDB" id="A0AAF0ENP0"/>
<dbReference type="InterPro" id="IPR001547">
    <property type="entry name" value="Glyco_hydro_5"/>
</dbReference>
<dbReference type="SUPFAM" id="SSF51445">
    <property type="entry name" value="(Trans)glycosidases"/>
    <property type="match status" value="1"/>
</dbReference>
<evidence type="ECO:0000256" key="2">
    <source>
        <dbReference type="ARBA" id="ARBA00005641"/>
    </source>
</evidence>
<name>A0AAF0ENP0_9BASI</name>
<dbReference type="InterPro" id="IPR050386">
    <property type="entry name" value="Glycosyl_hydrolase_5"/>
</dbReference>
<protein>
    <recommendedName>
        <fullName evidence="9">glucan 1,3-beta-glucosidase</fullName>
        <ecNumber evidence="9">3.2.1.58</ecNumber>
    </recommendedName>
</protein>
<feature type="region of interest" description="Disordered" evidence="10">
    <location>
        <begin position="1"/>
        <end position="70"/>
    </location>
</feature>
<evidence type="ECO:0000256" key="6">
    <source>
        <dbReference type="ARBA" id="ARBA00023295"/>
    </source>
</evidence>
<evidence type="ECO:0000256" key="9">
    <source>
        <dbReference type="ARBA" id="ARBA00038929"/>
    </source>
</evidence>
<evidence type="ECO:0000256" key="8">
    <source>
        <dbReference type="ARBA" id="ARBA00036824"/>
    </source>
</evidence>
<evidence type="ECO:0000256" key="3">
    <source>
        <dbReference type="ARBA" id="ARBA00022525"/>
    </source>
</evidence>
<keyword evidence="6" id="KW-0326">Glycosidase</keyword>
<comment type="similarity">
    <text evidence="2">Belongs to the glycosyl hydrolase 5 (cellulase A) family.</text>
</comment>
<dbReference type="Gene3D" id="3.20.20.80">
    <property type="entry name" value="Glycosidases"/>
    <property type="match status" value="1"/>
</dbReference>
<dbReference type="Pfam" id="PF00150">
    <property type="entry name" value="Cellulase"/>
    <property type="match status" value="1"/>
</dbReference>
<comment type="subcellular location">
    <subcellularLocation>
        <location evidence="1">Secreted</location>
    </subcellularLocation>
</comment>
<evidence type="ECO:0000256" key="10">
    <source>
        <dbReference type="SAM" id="MobiDB-lite"/>
    </source>
</evidence>
<keyword evidence="11" id="KW-0472">Membrane</keyword>
<dbReference type="GO" id="GO:0071555">
    <property type="term" value="P:cell wall organization"/>
    <property type="evidence" value="ECO:0007669"/>
    <property type="project" value="UniProtKB-KW"/>
</dbReference>
<evidence type="ECO:0000256" key="4">
    <source>
        <dbReference type="ARBA" id="ARBA00022729"/>
    </source>
</evidence>
<comment type="catalytic activity">
    <reaction evidence="8">
        <text>Successive hydrolysis of beta-D-glucose units from the non-reducing ends of (1-&gt;3)-beta-D-glucans, releasing alpha-glucose.</text>
        <dbReference type="EC" id="3.2.1.58"/>
    </reaction>
</comment>
<dbReference type="GO" id="GO:0004338">
    <property type="term" value="F:glucan exo-1,3-beta-glucosidase activity"/>
    <property type="evidence" value="ECO:0007669"/>
    <property type="project" value="UniProtKB-EC"/>
</dbReference>
<feature type="region of interest" description="Disordered" evidence="10">
    <location>
        <begin position="111"/>
        <end position="150"/>
    </location>
</feature>
<organism evidence="13 14">
    <name type="scientific">Malassezia nana</name>
    <dbReference type="NCBI Taxonomy" id="180528"/>
    <lineage>
        <taxon>Eukaryota</taxon>
        <taxon>Fungi</taxon>
        <taxon>Dikarya</taxon>
        <taxon>Basidiomycota</taxon>
        <taxon>Ustilaginomycotina</taxon>
        <taxon>Malasseziomycetes</taxon>
        <taxon>Malasseziales</taxon>
        <taxon>Malasseziaceae</taxon>
        <taxon>Malassezia</taxon>
    </lineage>
</organism>
<evidence type="ECO:0000259" key="12">
    <source>
        <dbReference type="Pfam" id="PF00150"/>
    </source>
</evidence>
<feature type="compositionally biased region" description="Basic and acidic residues" evidence="10">
    <location>
        <begin position="46"/>
        <end position="56"/>
    </location>
</feature>
<proteinExistence type="inferred from homology"/>
<keyword evidence="3" id="KW-0964">Secreted</keyword>
<keyword evidence="14" id="KW-1185">Reference proteome</keyword>
<evidence type="ECO:0000256" key="5">
    <source>
        <dbReference type="ARBA" id="ARBA00022801"/>
    </source>
</evidence>
<feature type="transmembrane region" description="Helical" evidence="11">
    <location>
        <begin position="228"/>
        <end position="254"/>
    </location>
</feature>
<dbReference type="EMBL" id="CP119896">
    <property type="protein sequence ID" value="WFD27815.1"/>
    <property type="molecule type" value="Genomic_DNA"/>
</dbReference>
<keyword evidence="7" id="KW-0961">Cell wall biogenesis/degradation</keyword>
<evidence type="ECO:0000313" key="13">
    <source>
        <dbReference type="EMBL" id="WFD27815.1"/>
    </source>
</evidence>
<evidence type="ECO:0000256" key="1">
    <source>
        <dbReference type="ARBA" id="ARBA00004613"/>
    </source>
</evidence>
<keyword evidence="11" id="KW-0812">Transmembrane</keyword>
<dbReference type="GO" id="GO:0005576">
    <property type="term" value="C:extracellular region"/>
    <property type="evidence" value="ECO:0007669"/>
    <property type="project" value="UniProtKB-SubCell"/>
</dbReference>
<sequence length="659" mass="74750">MSHLRSRSVKGYAQNDPYMNESLTMDEPDDPYSPPLTESRFPTFYGKDRPLAEPDRALSPASTQYQEPQDSIATGMFEWRSLTGHESPTDYYEMDRVDSFQSARADPLVATPSLPGSPHTVPIDLPRSQPKAWSHRKPPHTPLPDESTDHISMDLTPSQTQTWEDHKPFSHMLPDESTDHISMEPYASLENARMFPWRRPTRRQPVDGAGTSPYAAASGAKASRKKTLWCWLLAALLVLAALGLALGVGLGVGLGHKSKDSFDASAPAPALAELPKWDWLSPTKKVFGVNVGGWLVLERWMYEDWMVQVGGPNAWDEYRMSQQLGDRIADVLNAHMDSWFTESDLDRIQSYGMNMLRVPIGYWSFLSTRVTGEPYRNATQLDHLSNLMHWAWKRGLYILLDLHAMPGSQNNDQSSGRNDTRSSASEYVRFYSDANQDYSRQVVTAAIEWVAHHPAKSVIAGFTSVNEPRVYHNRQYLQKLRDFYDFSLEKLKILDIPLVAHHAFVDKPYQAWRSYAQAKGRSHFILDDHPYPAWFQNPLPDKIQSIVQSVCQYTEDMRDFPTPVLMGEYSPVSILNDSTVTTDLLRTELKVFGRSAGSLFFTYRINASTHPLAGEAEPIALKYSMYDMTLPNNPVAQFPRFDNYTPVVNWTNQLTNSCP</sequence>
<keyword evidence="4" id="KW-0732">Signal</keyword>
<dbReference type="GO" id="GO:0009986">
    <property type="term" value="C:cell surface"/>
    <property type="evidence" value="ECO:0007669"/>
    <property type="project" value="TreeGrafter"/>
</dbReference>
<evidence type="ECO:0000256" key="7">
    <source>
        <dbReference type="ARBA" id="ARBA00023316"/>
    </source>
</evidence>
<dbReference type="PANTHER" id="PTHR31297:SF1">
    <property type="entry name" value="GLUCAN 1,3-BETA-GLUCOSIDASE I_II-RELATED"/>
    <property type="match status" value="1"/>
</dbReference>
<keyword evidence="11" id="KW-1133">Transmembrane helix</keyword>
<gene>
    <name evidence="13" type="ORF">MNAN1_002820</name>
</gene>
<dbReference type="GO" id="GO:0009251">
    <property type="term" value="P:glucan catabolic process"/>
    <property type="evidence" value="ECO:0007669"/>
    <property type="project" value="TreeGrafter"/>
</dbReference>
<feature type="compositionally biased region" description="Polar residues" evidence="10">
    <location>
        <begin position="60"/>
        <end position="70"/>
    </location>
</feature>
<dbReference type="EC" id="3.2.1.58" evidence="9"/>
<evidence type="ECO:0000313" key="14">
    <source>
        <dbReference type="Proteomes" id="UP001213623"/>
    </source>
</evidence>
<keyword evidence="5" id="KW-0378">Hydrolase</keyword>
<dbReference type="Proteomes" id="UP001213623">
    <property type="component" value="Chromosome 5"/>
</dbReference>